<dbReference type="InterPro" id="IPR050389">
    <property type="entry name" value="LysR-type_TF"/>
</dbReference>
<dbReference type="SUPFAM" id="SSF53850">
    <property type="entry name" value="Periplasmic binding protein-like II"/>
    <property type="match status" value="1"/>
</dbReference>
<reference evidence="7" key="1">
    <citation type="submission" date="2018-05" db="EMBL/GenBank/DDBJ databases">
        <title>Azospirillum thermophila sp. nov., a novel isolated from hot spring.</title>
        <authorList>
            <person name="Zhao Z."/>
        </authorList>
    </citation>
    <scope>NUCLEOTIDE SEQUENCE [LARGE SCALE GENOMIC DNA]</scope>
    <source>
        <strain evidence="7">CFH 70021</strain>
        <plasmid evidence="7">unnamed1</plasmid>
    </source>
</reference>
<proteinExistence type="inferred from homology"/>
<dbReference type="KEGG" id="azz:DEW08_24280"/>
<keyword evidence="2" id="KW-0805">Transcription regulation</keyword>
<evidence type="ECO:0000256" key="4">
    <source>
        <dbReference type="ARBA" id="ARBA00023163"/>
    </source>
</evidence>
<dbReference type="EMBL" id="CP029356">
    <property type="protein sequence ID" value="AWK89118.1"/>
    <property type="molecule type" value="Genomic_DNA"/>
</dbReference>
<keyword evidence="4" id="KW-0804">Transcription</keyword>
<accession>A0A2S2CXE2</accession>
<organism evidence="6 7">
    <name type="scientific">Azospirillum thermophilum</name>
    <dbReference type="NCBI Taxonomy" id="2202148"/>
    <lineage>
        <taxon>Bacteria</taxon>
        <taxon>Pseudomonadati</taxon>
        <taxon>Pseudomonadota</taxon>
        <taxon>Alphaproteobacteria</taxon>
        <taxon>Rhodospirillales</taxon>
        <taxon>Azospirillaceae</taxon>
        <taxon>Azospirillum</taxon>
    </lineage>
</organism>
<feature type="domain" description="HTH lysR-type" evidence="5">
    <location>
        <begin position="7"/>
        <end position="64"/>
    </location>
</feature>
<dbReference type="OrthoDB" id="9774011at2"/>
<keyword evidence="7" id="KW-1185">Reference proteome</keyword>
<evidence type="ECO:0000256" key="1">
    <source>
        <dbReference type="ARBA" id="ARBA00009437"/>
    </source>
</evidence>
<dbReference type="InterPro" id="IPR005119">
    <property type="entry name" value="LysR_subst-bd"/>
</dbReference>
<comment type="similarity">
    <text evidence="1">Belongs to the LysR transcriptional regulatory family.</text>
</comment>
<evidence type="ECO:0000256" key="3">
    <source>
        <dbReference type="ARBA" id="ARBA00023125"/>
    </source>
</evidence>
<dbReference type="PROSITE" id="PS50931">
    <property type="entry name" value="HTH_LYSR"/>
    <property type="match status" value="1"/>
</dbReference>
<dbReference type="SUPFAM" id="SSF46785">
    <property type="entry name" value="Winged helix' DNA-binding domain"/>
    <property type="match status" value="1"/>
</dbReference>
<evidence type="ECO:0000313" key="7">
    <source>
        <dbReference type="Proteomes" id="UP000245629"/>
    </source>
</evidence>
<keyword evidence="3" id="KW-0238">DNA-binding</keyword>
<dbReference type="Gene3D" id="1.10.10.10">
    <property type="entry name" value="Winged helix-like DNA-binding domain superfamily/Winged helix DNA-binding domain"/>
    <property type="match status" value="1"/>
</dbReference>
<dbReference type="InterPro" id="IPR036388">
    <property type="entry name" value="WH-like_DNA-bd_sf"/>
</dbReference>
<sequence>MNRLRRIDLNLMVTLHALLTEKHISRAALRLHRSQPAVSHALAHLREIFDDPLLVRRGGKLELTSRARELERPLTDALNQLGALLDPPNFDPARTNRVFRLAMSDYGARIVLPGLVRFLRTHAKGIDLLVSQASRESMMTGVIDGEIDLALGVFPAFVPEIRREALFTESFACLADAATLPPSGDLDLEGWLARPHAQVAVRVGTDNEIDRSLAAMGLQRHVTVLLPHWSIAGDLIAGTDLILTVAGRSLEQAERDPRLRVFKPPFSIKPFDFEQIWHPRREIDPGHRWIRQVVIQIANGETPSGQ</sequence>
<evidence type="ECO:0000259" key="5">
    <source>
        <dbReference type="PROSITE" id="PS50931"/>
    </source>
</evidence>
<geneLocation type="plasmid" evidence="6 7">
    <name>unnamed1</name>
</geneLocation>
<dbReference type="RefSeq" id="WP_109332060.1">
    <property type="nucleotide sequence ID" value="NZ_CP029356.1"/>
</dbReference>
<dbReference type="GO" id="GO:0003677">
    <property type="term" value="F:DNA binding"/>
    <property type="evidence" value="ECO:0007669"/>
    <property type="project" value="UniProtKB-KW"/>
</dbReference>
<dbReference type="InterPro" id="IPR000847">
    <property type="entry name" value="LysR_HTH_N"/>
</dbReference>
<dbReference type="PANTHER" id="PTHR30118:SF15">
    <property type="entry name" value="TRANSCRIPTIONAL REGULATORY PROTEIN"/>
    <property type="match status" value="1"/>
</dbReference>
<dbReference type="Gene3D" id="3.40.190.10">
    <property type="entry name" value="Periplasmic binding protein-like II"/>
    <property type="match status" value="2"/>
</dbReference>
<dbReference type="Proteomes" id="UP000245629">
    <property type="component" value="Plasmid unnamed1"/>
</dbReference>
<evidence type="ECO:0000256" key="2">
    <source>
        <dbReference type="ARBA" id="ARBA00023015"/>
    </source>
</evidence>
<dbReference type="AlphaFoldDB" id="A0A2S2CXE2"/>
<dbReference type="CDD" id="cd08465">
    <property type="entry name" value="PBP2_ToxR"/>
    <property type="match status" value="1"/>
</dbReference>
<dbReference type="PRINTS" id="PR00039">
    <property type="entry name" value="HTHLYSR"/>
</dbReference>
<dbReference type="PANTHER" id="PTHR30118">
    <property type="entry name" value="HTH-TYPE TRANSCRIPTIONAL REGULATOR LEUO-RELATED"/>
    <property type="match status" value="1"/>
</dbReference>
<dbReference type="InterPro" id="IPR036390">
    <property type="entry name" value="WH_DNA-bd_sf"/>
</dbReference>
<dbReference type="Pfam" id="PF03466">
    <property type="entry name" value="LysR_substrate"/>
    <property type="match status" value="1"/>
</dbReference>
<dbReference type="Pfam" id="PF00126">
    <property type="entry name" value="HTH_1"/>
    <property type="match status" value="1"/>
</dbReference>
<evidence type="ECO:0000313" key="6">
    <source>
        <dbReference type="EMBL" id="AWK89118.1"/>
    </source>
</evidence>
<dbReference type="GO" id="GO:0003700">
    <property type="term" value="F:DNA-binding transcription factor activity"/>
    <property type="evidence" value="ECO:0007669"/>
    <property type="project" value="InterPro"/>
</dbReference>
<name>A0A2S2CXE2_9PROT</name>
<keyword evidence="6" id="KW-0614">Plasmid</keyword>
<gene>
    <name evidence="6" type="ORF">DEW08_24280</name>
</gene>
<protein>
    <submittedName>
        <fullName evidence="6">LysR family transcriptional regulator</fullName>
    </submittedName>
</protein>